<evidence type="ECO:0008006" key="3">
    <source>
        <dbReference type="Google" id="ProtNLM"/>
    </source>
</evidence>
<dbReference type="Proteomes" id="UP000190162">
    <property type="component" value="Unassembled WGS sequence"/>
</dbReference>
<dbReference type="OrthoDB" id="7859710at2"/>
<keyword evidence="2" id="KW-1185">Reference proteome</keyword>
<reference evidence="2" key="1">
    <citation type="submission" date="2017-02" db="EMBL/GenBank/DDBJ databases">
        <authorList>
            <person name="Varghese N."/>
            <person name="Submissions S."/>
        </authorList>
    </citation>
    <scope>NUCLEOTIDE SEQUENCE [LARGE SCALE GENOMIC DNA]</scope>
    <source>
        <strain evidence="2">DSM 22720</strain>
    </source>
</reference>
<dbReference type="Gene3D" id="3.30.70.100">
    <property type="match status" value="1"/>
</dbReference>
<dbReference type="RefSeq" id="WP_078753570.1">
    <property type="nucleotide sequence ID" value="NZ_FUXU01000051.1"/>
</dbReference>
<name>A0A1T4V6W2_9GAMM</name>
<protein>
    <recommendedName>
        <fullName evidence="3">ABM domain-containing protein</fullName>
    </recommendedName>
</protein>
<evidence type="ECO:0000313" key="2">
    <source>
        <dbReference type="Proteomes" id="UP000190162"/>
    </source>
</evidence>
<evidence type="ECO:0000313" key="1">
    <source>
        <dbReference type="EMBL" id="SKA60709.1"/>
    </source>
</evidence>
<dbReference type="SUPFAM" id="SSF54909">
    <property type="entry name" value="Dimeric alpha+beta barrel"/>
    <property type="match status" value="1"/>
</dbReference>
<accession>A0A1T4V6W2</accession>
<organism evidence="1 2">
    <name type="scientific">Enterovibrio nigricans DSM 22720</name>
    <dbReference type="NCBI Taxonomy" id="1121868"/>
    <lineage>
        <taxon>Bacteria</taxon>
        <taxon>Pseudomonadati</taxon>
        <taxon>Pseudomonadota</taxon>
        <taxon>Gammaproteobacteria</taxon>
        <taxon>Vibrionales</taxon>
        <taxon>Vibrionaceae</taxon>
        <taxon>Enterovibrio</taxon>
    </lineage>
</organism>
<dbReference type="EMBL" id="FUXU01000051">
    <property type="protein sequence ID" value="SKA60709.1"/>
    <property type="molecule type" value="Genomic_DNA"/>
</dbReference>
<dbReference type="AlphaFoldDB" id="A0A1T4V6W2"/>
<proteinExistence type="predicted"/>
<gene>
    <name evidence="1" type="ORF">SAMN02745132_03352</name>
</gene>
<sequence>MENIVETVRFKLKEGANEAKFLADSEATVSFVTQSAGFLYRSLSVDESSQTWTDITYWDSMENAKAAYDDFMNHESARNMISHIEEESVVMSHETLKMNVMSDCAQSA</sequence>
<dbReference type="InterPro" id="IPR011008">
    <property type="entry name" value="Dimeric_a/b-barrel"/>
</dbReference>